<evidence type="ECO:0000313" key="2">
    <source>
        <dbReference type="Proteomes" id="UP001165427"/>
    </source>
</evidence>
<comment type="caution">
    <text evidence="1">The sequence shown here is derived from an EMBL/GenBank/DDBJ whole genome shotgun (WGS) entry which is preliminary data.</text>
</comment>
<reference evidence="1" key="1">
    <citation type="submission" date="2022-04" db="EMBL/GenBank/DDBJ databases">
        <title>Desulfatitalea alkaliphila sp. nov., a novel anaerobic sulfate-reducing bacterium isolated from terrestrial mud volcano, Taman Peninsula, Russia.</title>
        <authorList>
            <person name="Khomyakova M.A."/>
            <person name="Merkel A.Y."/>
            <person name="Slobodkin A.I."/>
        </authorList>
    </citation>
    <scope>NUCLEOTIDE SEQUENCE</scope>
    <source>
        <strain evidence="1">M08but</strain>
    </source>
</reference>
<dbReference type="Proteomes" id="UP001165427">
    <property type="component" value="Unassembled WGS sequence"/>
</dbReference>
<accession>A0AA41R404</accession>
<sequence>MPLINQAVTLSEELVSNHYKMSASQWLHRRYDVKTLAELNPHEIVDGPFAQIIRYEGQRKGSELGSEVYDFYKVCLQDHAILNALQSNTDLALLPFALYIICHELVHIVRFSKFLQSFDATAAEKLAEEHRVHAITHQIVTPVRMDGIEPVIAYYERWRTPLEDLNAH</sequence>
<dbReference type="AlphaFoldDB" id="A0AA41R404"/>
<evidence type="ECO:0000313" key="1">
    <source>
        <dbReference type="EMBL" id="MCJ8501939.1"/>
    </source>
</evidence>
<gene>
    <name evidence="1" type="ORF">MRX98_15245</name>
</gene>
<dbReference type="RefSeq" id="WP_246911436.1">
    <property type="nucleotide sequence ID" value="NZ_JALJRB010000019.1"/>
</dbReference>
<name>A0AA41R404_9BACT</name>
<organism evidence="1 2">
    <name type="scientific">Desulfatitalea alkaliphila</name>
    <dbReference type="NCBI Taxonomy" id="2929485"/>
    <lineage>
        <taxon>Bacteria</taxon>
        <taxon>Pseudomonadati</taxon>
        <taxon>Thermodesulfobacteriota</taxon>
        <taxon>Desulfobacteria</taxon>
        <taxon>Desulfobacterales</taxon>
        <taxon>Desulfosarcinaceae</taxon>
        <taxon>Desulfatitalea</taxon>
    </lineage>
</organism>
<proteinExistence type="predicted"/>
<keyword evidence="2" id="KW-1185">Reference proteome</keyword>
<protein>
    <submittedName>
        <fullName evidence="1">Uncharacterized protein</fullName>
    </submittedName>
</protein>
<dbReference type="EMBL" id="JALJRB010000019">
    <property type="protein sequence ID" value="MCJ8501939.1"/>
    <property type="molecule type" value="Genomic_DNA"/>
</dbReference>